<dbReference type="RefSeq" id="WP_208842211.1">
    <property type="nucleotide sequence ID" value="NZ_CP072133.1"/>
</dbReference>
<dbReference type="InterPro" id="IPR011991">
    <property type="entry name" value="ArsR-like_HTH"/>
</dbReference>
<dbReference type="GO" id="GO:0003677">
    <property type="term" value="F:DNA binding"/>
    <property type="evidence" value="ECO:0007669"/>
    <property type="project" value="UniProtKB-KW"/>
</dbReference>
<dbReference type="InterPro" id="IPR036388">
    <property type="entry name" value="WH-like_DNA-bd_sf"/>
</dbReference>
<name>A0A975DFH7_9GAMM</name>
<dbReference type="GO" id="GO:0003700">
    <property type="term" value="F:DNA-binding transcription factor activity"/>
    <property type="evidence" value="ECO:0007669"/>
    <property type="project" value="InterPro"/>
</dbReference>
<dbReference type="Proteomes" id="UP000664904">
    <property type="component" value="Chromosome"/>
</dbReference>
<dbReference type="SMART" id="SM00418">
    <property type="entry name" value="HTH_ARSR"/>
    <property type="match status" value="1"/>
</dbReference>
<evidence type="ECO:0000256" key="2">
    <source>
        <dbReference type="ARBA" id="ARBA00023125"/>
    </source>
</evidence>
<dbReference type="AlphaFoldDB" id="A0A975DFH7"/>
<dbReference type="NCBIfam" id="NF033788">
    <property type="entry name" value="HTH_metalloreg"/>
    <property type="match status" value="1"/>
</dbReference>
<dbReference type="InterPro" id="IPR001845">
    <property type="entry name" value="HTH_ArsR_DNA-bd_dom"/>
</dbReference>
<dbReference type="CDD" id="cd00090">
    <property type="entry name" value="HTH_ARSR"/>
    <property type="match status" value="1"/>
</dbReference>
<keyword evidence="3" id="KW-0804">Transcription</keyword>
<sequence length="102" mass="11288">MDLQAMAHNAEQAETLLKLMANKNRLMILCRLQQGEVSVSELNDSIPLAQSALSQHLASLRNAGIVSTRREGQAIYYRVADERVAVILQGLYTVFCQQGENA</sequence>
<keyword evidence="1" id="KW-0805">Transcription regulation</keyword>
<organism evidence="5 6">
    <name type="scientific">Pseudoalteromonas xiamenensis</name>
    <dbReference type="NCBI Taxonomy" id="882626"/>
    <lineage>
        <taxon>Bacteria</taxon>
        <taxon>Pseudomonadati</taxon>
        <taxon>Pseudomonadota</taxon>
        <taxon>Gammaproteobacteria</taxon>
        <taxon>Alteromonadales</taxon>
        <taxon>Pseudoalteromonadaceae</taxon>
        <taxon>Pseudoalteromonas</taxon>
    </lineage>
</organism>
<proteinExistence type="predicted"/>
<dbReference type="InterPro" id="IPR036390">
    <property type="entry name" value="WH_DNA-bd_sf"/>
</dbReference>
<reference evidence="5" key="1">
    <citation type="submission" date="2021-03" db="EMBL/GenBank/DDBJ databases">
        <title>Complete Genome of Pseudoalteromonas xiamenensis STKMTI.2, a new potential marine bacterium producing anti-Vibrio compounds.</title>
        <authorList>
            <person name="Handayani D.P."/>
            <person name="Isnansetyo A."/>
            <person name="Istiqomah I."/>
            <person name="Jumina J."/>
        </authorList>
    </citation>
    <scope>NUCLEOTIDE SEQUENCE</scope>
    <source>
        <strain evidence="5">STKMTI.2</strain>
    </source>
</reference>
<dbReference type="PANTHER" id="PTHR33154:SF28">
    <property type="entry name" value="HTH-TYPE TRANSCRIPTIONAL REGULATOR YGAV-RELATED"/>
    <property type="match status" value="1"/>
</dbReference>
<accession>A0A975DFH7</accession>
<gene>
    <name evidence="5" type="ORF">J5O05_11805</name>
</gene>
<feature type="domain" description="HTH arsR-type" evidence="4">
    <location>
        <begin position="5"/>
        <end position="99"/>
    </location>
</feature>
<keyword evidence="6" id="KW-1185">Reference proteome</keyword>
<dbReference type="Pfam" id="PF01022">
    <property type="entry name" value="HTH_5"/>
    <property type="match status" value="1"/>
</dbReference>
<dbReference type="PANTHER" id="PTHR33154">
    <property type="entry name" value="TRANSCRIPTIONAL REGULATOR, ARSR FAMILY"/>
    <property type="match status" value="1"/>
</dbReference>
<evidence type="ECO:0000256" key="3">
    <source>
        <dbReference type="ARBA" id="ARBA00023163"/>
    </source>
</evidence>
<dbReference type="KEGG" id="pxi:J5O05_11805"/>
<evidence type="ECO:0000313" key="5">
    <source>
        <dbReference type="EMBL" id="QTH70624.1"/>
    </source>
</evidence>
<dbReference type="PRINTS" id="PR00778">
    <property type="entry name" value="HTHARSR"/>
</dbReference>
<keyword evidence="2" id="KW-0238">DNA-binding</keyword>
<dbReference type="Gene3D" id="1.10.10.10">
    <property type="entry name" value="Winged helix-like DNA-binding domain superfamily/Winged helix DNA-binding domain"/>
    <property type="match status" value="1"/>
</dbReference>
<dbReference type="PROSITE" id="PS50987">
    <property type="entry name" value="HTH_ARSR_2"/>
    <property type="match status" value="1"/>
</dbReference>
<dbReference type="SUPFAM" id="SSF46785">
    <property type="entry name" value="Winged helix' DNA-binding domain"/>
    <property type="match status" value="1"/>
</dbReference>
<dbReference type="InterPro" id="IPR051081">
    <property type="entry name" value="HTH_MetalResp_TranReg"/>
</dbReference>
<protein>
    <submittedName>
        <fullName evidence="5">Winged helix-turn-helix transcriptional regulator</fullName>
    </submittedName>
</protein>
<dbReference type="EMBL" id="CP072133">
    <property type="protein sequence ID" value="QTH70624.1"/>
    <property type="molecule type" value="Genomic_DNA"/>
</dbReference>
<evidence type="ECO:0000256" key="1">
    <source>
        <dbReference type="ARBA" id="ARBA00023015"/>
    </source>
</evidence>
<evidence type="ECO:0000313" key="6">
    <source>
        <dbReference type="Proteomes" id="UP000664904"/>
    </source>
</evidence>
<evidence type="ECO:0000259" key="4">
    <source>
        <dbReference type="PROSITE" id="PS50987"/>
    </source>
</evidence>